<evidence type="ECO:0000259" key="3">
    <source>
        <dbReference type="PROSITE" id="PS50887"/>
    </source>
</evidence>
<reference evidence="4 5" key="1">
    <citation type="submission" date="2020-11" db="EMBL/GenBank/DDBJ databases">
        <title>Treponema Peruensis nv. sp., first commensal Treponema isolated from human feces.</title>
        <authorList>
            <person name="Belkhou C."/>
            <person name="Raes J."/>
        </authorList>
    </citation>
    <scope>NUCLEOTIDE SEQUENCE [LARGE SCALE GENOMIC DNA]</scope>
    <source>
        <strain evidence="4 5">RCC2812</strain>
    </source>
</reference>
<dbReference type="AlphaFoldDB" id="A0A7T3V4T8"/>
<dbReference type="Gene3D" id="3.30.70.270">
    <property type="match status" value="1"/>
</dbReference>
<accession>A0A7T3V4T8</accession>
<gene>
    <name evidence="4" type="ORF">IWA51_12085</name>
</gene>
<sequence>MLSKRRRFITSFFIVSATVGIIASVFFLIAALYGKKIAQSDYYKEIESPEAHVLFISSYDITYFSVLRQIRGIHSVFDENNISFDVEFMDTKRFTESEVVDNFYKSLKYKLNTIKYKYDAILLADDAALDFGEKYQDELFAGIPIVFFCVNSISHANRAVARPLITGYAEEIFLEDTLNVALRLNPGAKSVTAIYDETPTGYGDWIQFRNFANRYKTEYKNFDFYGINTTSLSHFEFASSLSNLDDSTILMFLSAVDDKQGNVYSSASQVEFIVKHSKIPVYRYNTNGLGQGILGGKTVDFETEARNAALLVLDILEGTNMNFISLKRNTEGLFYFDNDVIQRFNLDESKLPKDAVIINKKISAIKAYAKILAPCIFLVLSLGALLIIAETSRISSSCHARKLVESRNEMEYMARHDYLTKLPNRFMTQPKIEAMFGRKKEFYGILLDIDNFKSINDFYTHSFGDEVLRQISARFLKLAEDRVFFISRFGGDEFFVLYSGENFDEDSHDLVRLQGIFSDPVEYKNTKVYVQASMGVASSLNCSSPDELIVNADIAMYESKRAGKNRCTFFRETMKTDRSTTDEIEAVLKDCIENDGFKVLYQPQIDVDNGVIYGYEALVRIKDNSLPPSQFIPIAEEKGCIIDIGRKVTEKVVQQIAEWRSHGMALHKVSINYSYGQISDTGYVNFLRALLKQYDISPALICIEITESLFIENKDKAIKLFDEFTKLGVSLSLDDFGTGYSSLSYLTYIPVETVKLDKSLIDHYLNSANDLFIKNIVRLVHSLNMRLVVEGVEFKWQFNKLKTFHCDYIQGYLFSKPISGNDVEAFARKRAAAI</sequence>
<dbReference type="SUPFAM" id="SSF55073">
    <property type="entry name" value="Nucleotide cyclase"/>
    <property type="match status" value="1"/>
</dbReference>
<dbReference type="InterPro" id="IPR001633">
    <property type="entry name" value="EAL_dom"/>
</dbReference>
<evidence type="ECO:0000259" key="2">
    <source>
        <dbReference type="PROSITE" id="PS50883"/>
    </source>
</evidence>
<dbReference type="InterPro" id="IPR043128">
    <property type="entry name" value="Rev_trsase/Diguanyl_cyclase"/>
</dbReference>
<keyword evidence="1" id="KW-0812">Transmembrane</keyword>
<dbReference type="NCBIfam" id="TIGR00254">
    <property type="entry name" value="GGDEF"/>
    <property type="match status" value="1"/>
</dbReference>
<proteinExistence type="predicted"/>
<dbReference type="EMBL" id="CP064936">
    <property type="protein sequence ID" value="QQA00972.1"/>
    <property type="molecule type" value="Genomic_DNA"/>
</dbReference>
<dbReference type="InterPro" id="IPR000160">
    <property type="entry name" value="GGDEF_dom"/>
</dbReference>
<dbReference type="CDD" id="cd01949">
    <property type="entry name" value="GGDEF"/>
    <property type="match status" value="1"/>
</dbReference>
<dbReference type="PROSITE" id="PS50883">
    <property type="entry name" value="EAL"/>
    <property type="match status" value="1"/>
</dbReference>
<protein>
    <submittedName>
        <fullName evidence="4">GGDEF domain-containing protein</fullName>
    </submittedName>
</protein>
<evidence type="ECO:0000313" key="5">
    <source>
        <dbReference type="Proteomes" id="UP000595224"/>
    </source>
</evidence>
<keyword evidence="1" id="KW-1133">Transmembrane helix</keyword>
<dbReference type="InterPro" id="IPR029787">
    <property type="entry name" value="Nucleotide_cyclase"/>
</dbReference>
<dbReference type="PROSITE" id="PS50887">
    <property type="entry name" value="GGDEF"/>
    <property type="match status" value="1"/>
</dbReference>
<feature type="domain" description="GGDEF" evidence="3">
    <location>
        <begin position="440"/>
        <end position="572"/>
    </location>
</feature>
<dbReference type="PANTHER" id="PTHR33121:SF70">
    <property type="entry name" value="SIGNALING PROTEIN YKOW"/>
    <property type="match status" value="1"/>
</dbReference>
<dbReference type="Gene3D" id="3.20.20.450">
    <property type="entry name" value="EAL domain"/>
    <property type="match status" value="1"/>
</dbReference>
<dbReference type="Pfam" id="PF00563">
    <property type="entry name" value="EAL"/>
    <property type="match status" value="1"/>
</dbReference>
<keyword evidence="5" id="KW-1185">Reference proteome</keyword>
<evidence type="ECO:0000313" key="4">
    <source>
        <dbReference type="EMBL" id="QQA00972.1"/>
    </source>
</evidence>
<organism evidence="4 5">
    <name type="scientific">Treponema peruense</name>
    <dbReference type="NCBI Taxonomy" id="2787628"/>
    <lineage>
        <taxon>Bacteria</taxon>
        <taxon>Pseudomonadati</taxon>
        <taxon>Spirochaetota</taxon>
        <taxon>Spirochaetia</taxon>
        <taxon>Spirochaetales</taxon>
        <taxon>Treponemataceae</taxon>
        <taxon>Treponema</taxon>
    </lineage>
</organism>
<dbReference type="SMART" id="SM00052">
    <property type="entry name" value="EAL"/>
    <property type="match status" value="1"/>
</dbReference>
<dbReference type="InterPro" id="IPR050706">
    <property type="entry name" value="Cyclic-di-GMP_PDE-like"/>
</dbReference>
<evidence type="ECO:0000256" key="1">
    <source>
        <dbReference type="SAM" id="Phobius"/>
    </source>
</evidence>
<name>A0A7T3V4T8_9SPIR</name>
<dbReference type="InterPro" id="IPR035919">
    <property type="entry name" value="EAL_sf"/>
</dbReference>
<dbReference type="PANTHER" id="PTHR33121">
    <property type="entry name" value="CYCLIC DI-GMP PHOSPHODIESTERASE PDEF"/>
    <property type="match status" value="1"/>
</dbReference>
<keyword evidence="1" id="KW-0472">Membrane</keyword>
<dbReference type="RefSeq" id="WP_198442583.1">
    <property type="nucleotide sequence ID" value="NZ_CP064936.1"/>
</dbReference>
<dbReference type="CDD" id="cd01948">
    <property type="entry name" value="EAL"/>
    <property type="match status" value="1"/>
</dbReference>
<dbReference type="Pfam" id="PF00990">
    <property type="entry name" value="GGDEF"/>
    <property type="match status" value="1"/>
</dbReference>
<feature type="domain" description="EAL" evidence="2">
    <location>
        <begin position="581"/>
        <end position="831"/>
    </location>
</feature>
<dbReference type="GO" id="GO:0071111">
    <property type="term" value="F:cyclic-guanylate-specific phosphodiesterase activity"/>
    <property type="evidence" value="ECO:0007669"/>
    <property type="project" value="InterPro"/>
</dbReference>
<dbReference type="Gene3D" id="3.40.50.2300">
    <property type="match status" value="2"/>
</dbReference>
<dbReference type="SUPFAM" id="SSF141868">
    <property type="entry name" value="EAL domain-like"/>
    <property type="match status" value="1"/>
</dbReference>
<dbReference type="Proteomes" id="UP000595224">
    <property type="component" value="Chromosome"/>
</dbReference>
<dbReference type="KEGG" id="tper:IWA51_12085"/>
<dbReference type="SMART" id="SM00267">
    <property type="entry name" value="GGDEF"/>
    <property type="match status" value="1"/>
</dbReference>
<feature type="transmembrane region" description="Helical" evidence="1">
    <location>
        <begin position="12"/>
        <end position="34"/>
    </location>
</feature>